<dbReference type="PANTHER" id="PTHR48098:SF1">
    <property type="entry name" value="DIACYLGLYCEROL ACYLTRANSFERASE_MYCOLYLTRANSFERASE AG85A"/>
    <property type="match status" value="1"/>
</dbReference>
<proteinExistence type="predicted"/>
<dbReference type="Proteomes" id="UP000063699">
    <property type="component" value="Chromosome"/>
</dbReference>
<gene>
    <name evidence="1" type="ORF">AOZ06_30710</name>
</gene>
<dbReference type="GO" id="GO:0016747">
    <property type="term" value="F:acyltransferase activity, transferring groups other than amino-acyl groups"/>
    <property type="evidence" value="ECO:0007669"/>
    <property type="project" value="TreeGrafter"/>
</dbReference>
<evidence type="ECO:0008006" key="3">
    <source>
        <dbReference type="Google" id="ProtNLM"/>
    </source>
</evidence>
<evidence type="ECO:0000313" key="1">
    <source>
        <dbReference type="EMBL" id="ALG10687.1"/>
    </source>
</evidence>
<keyword evidence="2" id="KW-1185">Reference proteome</keyword>
<dbReference type="PANTHER" id="PTHR48098">
    <property type="entry name" value="ENTEROCHELIN ESTERASE-RELATED"/>
    <property type="match status" value="1"/>
</dbReference>
<organism evidence="1 2">
    <name type="scientific">Kibdelosporangium phytohabitans</name>
    <dbReference type="NCBI Taxonomy" id="860235"/>
    <lineage>
        <taxon>Bacteria</taxon>
        <taxon>Bacillati</taxon>
        <taxon>Actinomycetota</taxon>
        <taxon>Actinomycetes</taxon>
        <taxon>Pseudonocardiales</taxon>
        <taxon>Pseudonocardiaceae</taxon>
        <taxon>Kibdelosporangium</taxon>
    </lineage>
</organism>
<dbReference type="AlphaFoldDB" id="A0A0N7F480"/>
<protein>
    <recommendedName>
        <fullName evidence="3">Esterase</fullName>
    </recommendedName>
</protein>
<accession>A0A0N7F480</accession>
<dbReference type="RefSeq" id="WP_054292590.1">
    <property type="nucleotide sequence ID" value="NZ_CP012752.1"/>
</dbReference>
<dbReference type="Pfam" id="PF00756">
    <property type="entry name" value="Esterase"/>
    <property type="match status" value="1"/>
</dbReference>
<dbReference type="OrthoDB" id="4527292at2"/>
<dbReference type="InterPro" id="IPR050583">
    <property type="entry name" value="Mycobacterial_A85_antigen"/>
</dbReference>
<sequence>MTGSVKAGPEVMARMTLGARLVEYELRSRVLADPTKLRILFPNGYGEDPKTRYPVLYLLHGGDDDYRSWTEEGGAAESTEDMPFIVVMPHAGNGFYSDWVKPGRYGRVRWETFHIKELLPWIDRTFRTAAHRSGRALAGLSMGGFGAMSYAARHPDLFTAAASFSGALDTNRYTFVPEIAARRDGGPLGAIWGDRITQSVRWRAHNPWDLAPNLRGMSLTVRTGTGLPGPHNERSKPDPLEAIVFHESMRLHRRLERLGIKHHWHYGNGTHSWSYWSEDLRATLPTIANAFANPTTTPTPFTHVSAEDDYRARGWTVHFRRPRMEFSTLANAHCTGFTLIGSGVATVRTAGWFEPDREHRIAVDGPFDQRTTTVRADPAGRLALSLRLGPTGHGRRHTVHVSISEEV</sequence>
<reference evidence="1 2" key="1">
    <citation type="submission" date="2015-07" db="EMBL/GenBank/DDBJ databases">
        <title>Genome sequencing of Kibdelosporangium phytohabitans.</title>
        <authorList>
            <person name="Qin S."/>
            <person name="Xing K."/>
        </authorList>
    </citation>
    <scope>NUCLEOTIDE SEQUENCE [LARGE SCALE GENOMIC DNA]</scope>
    <source>
        <strain evidence="1 2">KLBMP1111</strain>
    </source>
</reference>
<dbReference type="SUPFAM" id="SSF53474">
    <property type="entry name" value="alpha/beta-Hydrolases"/>
    <property type="match status" value="1"/>
</dbReference>
<dbReference type="InterPro" id="IPR029058">
    <property type="entry name" value="AB_hydrolase_fold"/>
</dbReference>
<name>A0A0N7F480_9PSEU</name>
<dbReference type="InterPro" id="IPR000801">
    <property type="entry name" value="Esterase-like"/>
</dbReference>
<dbReference type="KEGG" id="kphy:AOZ06_30710"/>
<dbReference type="EMBL" id="CP012752">
    <property type="protein sequence ID" value="ALG10687.1"/>
    <property type="molecule type" value="Genomic_DNA"/>
</dbReference>
<dbReference type="Gene3D" id="3.40.50.1820">
    <property type="entry name" value="alpha/beta hydrolase"/>
    <property type="match status" value="1"/>
</dbReference>
<dbReference type="STRING" id="860235.AOZ06_30710"/>
<evidence type="ECO:0000313" key="2">
    <source>
        <dbReference type="Proteomes" id="UP000063699"/>
    </source>
</evidence>